<reference evidence="1 2" key="1">
    <citation type="submission" date="2014-05" db="EMBL/GenBank/DDBJ databases">
        <title>Novel Listeriaceae from food processing environments.</title>
        <authorList>
            <person name="den Bakker H.C."/>
        </authorList>
    </citation>
    <scope>NUCLEOTIDE SEQUENCE [LARGE SCALE GENOMIC DNA]</scope>
    <source>
        <strain evidence="1 2">FSL A5-0281</strain>
    </source>
</reference>
<name>A0A099WE74_9LIST</name>
<dbReference type="STRING" id="1552123.EP57_05045"/>
<dbReference type="OrthoDB" id="2365710at2"/>
<dbReference type="GeneID" id="58716766"/>
<dbReference type="InterPro" id="IPR014710">
    <property type="entry name" value="RmlC-like_jellyroll"/>
</dbReference>
<proteinExistence type="predicted"/>
<organism evidence="1 2">
    <name type="scientific">Listeria booriae</name>
    <dbReference type="NCBI Taxonomy" id="1552123"/>
    <lineage>
        <taxon>Bacteria</taxon>
        <taxon>Bacillati</taxon>
        <taxon>Bacillota</taxon>
        <taxon>Bacilli</taxon>
        <taxon>Bacillales</taxon>
        <taxon>Listeriaceae</taxon>
        <taxon>Listeria</taxon>
    </lineage>
</organism>
<accession>A0A099WE74</accession>
<keyword evidence="2" id="KW-1185">Reference proteome</keyword>
<dbReference type="eggNOG" id="COG0664">
    <property type="taxonomic scope" value="Bacteria"/>
</dbReference>
<evidence type="ECO:0000313" key="1">
    <source>
        <dbReference type="EMBL" id="KGL42828.1"/>
    </source>
</evidence>
<dbReference type="EMBL" id="JNFA01000011">
    <property type="protein sequence ID" value="KGL42828.1"/>
    <property type="molecule type" value="Genomic_DNA"/>
</dbReference>
<evidence type="ECO:0000313" key="2">
    <source>
        <dbReference type="Proteomes" id="UP000029844"/>
    </source>
</evidence>
<comment type="caution">
    <text evidence="1">The sequence shown here is derived from an EMBL/GenBank/DDBJ whole genome shotgun (WGS) entry which is preliminary data.</text>
</comment>
<dbReference type="Gene3D" id="2.60.120.10">
    <property type="entry name" value="Jelly Rolls"/>
    <property type="match status" value="1"/>
</dbReference>
<sequence>MYAGMPANDFSAIEKVKKIFKNRPDFLEHGSQERIKKGEHVQFSATPYFFFVESGYLKYKFDNHYEHKYSVLTGPGDSIVFPTIDNELNNEPIGIALTDMVLWKVEYAFFQEVTAMEDPSNSLLIDHLIRSRRHLYINTIQSGLTPTQRALFNMYRMMDIGFHTSASQVELPEFVTLALLADLANINPSYLSTSLRPLHESGLLLSNKRPWVITDVAKFIALLKEEKIPLLFTKS</sequence>
<dbReference type="Proteomes" id="UP000029844">
    <property type="component" value="Unassembled WGS sequence"/>
</dbReference>
<protein>
    <submittedName>
        <fullName evidence="1">Uncharacterized protein</fullName>
    </submittedName>
</protein>
<dbReference type="RefSeq" id="WP_036084711.1">
    <property type="nucleotide sequence ID" value="NZ_CBCSHQ010000001.1"/>
</dbReference>
<dbReference type="AlphaFoldDB" id="A0A099WE74"/>
<gene>
    <name evidence="1" type="ORF">EP57_05045</name>
</gene>